<dbReference type="STRING" id="1391654.AKJ09_04076"/>
<keyword evidence="3" id="KW-1185">Reference proteome</keyword>
<sequence length="392" mass="41246">MLVASTGVATVFACAGSDEGDPAVTSQPAGPSVPEASVAETGTDAEAPDAKDGAPREERTCSDEGWCQTVVPDGLSLHGVWGDGTGVIWAAADDGSVLRFDQNTWSVHAKLSGPLTSIWGSGPTDIWVAGRDGIYHGTGTSSSALTFEPNEVPGDSSLVISSIWGTGPKDVWAVAGKLLDWQTPVNRVVHYSEGAGGMAAWSLDEASSLPYAFTKVWGTASSGVWIGGSGAPEFMEAAVFRRPVGATNFENVGLPDAPNNPFSGNLGVFETAGTNGEEVWIVGQTAGASREYIYGNSTDGNHTYTWKFISRDDNDQRMEAIWGPAGTGVLAAGDYGRFRRWDGVEWKQVAFMTGLFPIVKPLHDLWGKSASEVWVVGDGVAAHFDPTKAKAK</sequence>
<feature type="compositionally biased region" description="Basic and acidic residues" evidence="1">
    <location>
        <begin position="48"/>
        <end position="61"/>
    </location>
</feature>
<evidence type="ECO:0000313" key="2">
    <source>
        <dbReference type="EMBL" id="AKU97412.1"/>
    </source>
</evidence>
<dbReference type="EMBL" id="CP012333">
    <property type="protein sequence ID" value="AKU97412.1"/>
    <property type="molecule type" value="Genomic_DNA"/>
</dbReference>
<feature type="region of interest" description="Disordered" evidence="1">
    <location>
        <begin position="16"/>
        <end position="61"/>
    </location>
</feature>
<accession>A0A0K1PV60</accession>
<dbReference type="AlphaFoldDB" id="A0A0K1PV60"/>
<dbReference type="Proteomes" id="UP000064967">
    <property type="component" value="Chromosome"/>
</dbReference>
<evidence type="ECO:0000313" key="3">
    <source>
        <dbReference type="Proteomes" id="UP000064967"/>
    </source>
</evidence>
<protein>
    <recommendedName>
        <fullName evidence="4">Type IV fimbrial biogenesis protein PilY1</fullName>
    </recommendedName>
</protein>
<evidence type="ECO:0000256" key="1">
    <source>
        <dbReference type="SAM" id="MobiDB-lite"/>
    </source>
</evidence>
<organism evidence="2 3">
    <name type="scientific">Labilithrix luteola</name>
    <dbReference type="NCBI Taxonomy" id="1391654"/>
    <lineage>
        <taxon>Bacteria</taxon>
        <taxon>Pseudomonadati</taxon>
        <taxon>Myxococcota</taxon>
        <taxon>Polyangia</taxon>
        <taxon>Polyangiales</taxon>
        <taxon>Labilitrichaceae</taxon>
        <taxon>Labilithrix</taxon>
    </lineage>
</organism>
<name>A0A0K1PV60_9BACT</name>
<dbReference type="KEGG" id="llu:AKJ09_04076"/>
<reference evidence="2 3" key="1">
    <citation type="submission" date="2015-08" db="EMBL/GenBank/DDBJ databases">
        <authorList>
            <person name="Babu N.S."/>
            <person name="Beckwith C.J."/>
            <person name="Beseler K.G."/>
            <person name="Brison A."/>
            <person name="Carone J.V."/>
            <person name="Caskin T.P."/>
            <person name="Diamond M."/>
            <person name="Durham M.E."/>
            <person name="Foxe J.M."/>
            <person name="Go M."/>
            <person name="Henderson B.A."/>
            <person name="Jones I.B."/>
            <person name="McGettigan J.A."/>
            <person name="Micheletti S.J."/>
            <person name="Nasrallah M.E."/>
            <person name="Ortiz D."/>
            <person name="Piller C.R."/>
            <person name="Privatt S.R."/>
            <person name="Schneider S.L."/>
            <person name="Sharp S."/>
            <person name="Smith T.C."/>
            <person name="Stanton J.D."/>
            <person name="Ullery H.E."/>
            <person name="Wilson R.J."/>
            <person name="Serrano M.G."/>
            <person name="Buck G."/>
            <person name="Lee V."/>
            <person name="Wang Y."/>
            <person name="Carvalho R."/>
            <person name="Voegtly L."/>
            <person name="Shi R."/>
            <person name="Duckworth R."/>
            <person name="Johnson A."/>
            <person name="Loviza R."/>
            <person name="Walstead R."/>
            <person name="Shah Z."/>
            <person name="Kiflezghi M."/>
            <person name="Wade K."/>
            <person name="Ball S.L."/>
            <person name="Bradley K.W."/>
            <person name="Asai D.J."/>
            <person name="Bowman C.A."/>
            <person name="Russell D.A."/>
            <person name="Pope W.H."/>
            <person name="Jacobs-Sera D."/>
            <person name="Hendrix R.W."/>
            <person name="Hatfull G.F."/>
        </authorList>
    </citation>
    <scope>NUCLEOTIDE SEQUENCE [LARGE SCALE GENOMIC DNA]</scope>
    <source>
        <strain evidence="2 3">DSM 27648</strain>
    </source>
</reference>
<gene>
    <name evidence="2" type="ORF">AKJ09_04076</name>
</gene>
<proteinExistence type="predicted"/>
<evidence type="ECO:0008006" key="4">
    <source>
        <dbReference type="Google" id="ProtNLM"/>
    </source>
</evidence>